<dbReference type="Gene3D" id="3.90.110.10">
    <property type="entry name" value="Lactate dehydrogenase/glycoside hydrolase, family 4, C-terminal"/>
    <property type="match status" value="1"/>
</dbReference>
<feature type="active site" description="Proton acceptor" evidence="8">
    <location>
        <position position="244"/>
    </location>
</feature>
<evidence type="ECO:0000256" key="12">
    <source>
        <dbReference type="RuleBase" id="RU361152"/>
    </source>
</evidence>
<feature type="binding site" evidence="9">
    <location>
        <position position="144"/>
    </location>
    <ligand>
        <name>substrate</name>
    </ligand>
</feature>
<comment type="subunit">
    <text evidence="2">Homotetramer.</text>
</comment>
<keyword evidence="10" id="KW-0533">Nickel</keyword>
<dbReference type="Pfam" id="PF11975">
    <property type="entry name" value="Glyco_hydro_4C"/>
    <property type="match status" value="1"/>
</dbReference>
<dbReference type="GO" id="GO:0046872">
    <property type="term" value="F:metal ion binding"/>
    <property type="evidence" value="ECO:0007669"/>
    <property type="project" value="UniProtKB-KW"/>
</dbReference>
<dbReference type="InterPro" id="IPR001088">
    <property type="entry name" value="Glyco_hydro_4"/>
</dbReference>
<evidence type="ECO:0000256" key="8">
    <source>
        <dbReference type="PIRSR" id="PIRSR601088-1"/>
    </source>
</evidence>
<feature type="binding site" evidence="10">
    <location>
        <position position="164"/>
    </location>
    <ligand>
        <name>Mn(2+)</name>
        <dbReference type="ChEBI" id="CHEBI:29035"/>
    </ligand>
</feature>
<evidence type="ECO:0000313" key="15">
    <source>
        <dbReference type="Proteomes" id="UP000533476"/>
    </source>
</evidence>
<dbReference type="Proteomes" id="UP000533476">
    <property type="component" value="Unassembled WGS sequence"/>
</dbReference>
<dbReference type="InterPro" id="IPR022616">
    <property type="entry name" value="Glyco_hydro_4_C"/>
</dbReference>
<feature type="domain" description="Glycosyl hydrolase family 4 C-terminal" evidence="13">
    <location>
        <begin position="189"/>
        <end position="429"/>
    </location>
</feature>
<dbReference type="InterPro" id="IPR036291">
    <property type="entry name" value="NAD(P)-bd_dom_sf"/>
</dbReference>
<dbReference type="PANTHER" id="PTHR32092:SF5">
    <property type="entry name" value="6-PHOSPHO-BETA-GLUCOSIDASE"/>
    <property type="match status" value="1"/>
</dbReference>
<comment type="similarity">
    <text evidence="1 12">Belongs to the glycosyl hydrolase 4 family.</text>
</comment>
<feature type="site" description="Increases basicity of active site Tyr" evidence="11">
    <location>
        <position position="106"/>
    </location>
</feature>
<keyword evidence="15" id="KW-1185">Reference proteome</keyword>
<keyword evidence="4 12" id="KW-0378">Hydrolase</keyword>
<dbReference type="GO" id="GO:0004553">
    <property type="term" value="F:hydrolase activity, hydrolyzing O-glycosyl compounds"/>
    <property type="evidence" value="ECO:0007669"/>
    <property type="project" value="InterPro"/>
</dbReference>
<feature type="active site" description="Proton donor" evidence="8">
    <location>
        <position position="165"/>
    </location>
</feature>
<dbReference type="EMBL" id="JABBVZ010000019">
    <property type="protein sequence ID" value="NMP22270.1"/>
    <property type="molecule type" value="Genomic_DNA"/>
</dbReference>
<comment type="cofactor">
    <cofactor evidence="12">
        <name>NAD(+)</name>
        <dbReference type="ChEBI" id="CHEBI:57540"/>
    </cofactor>
    <text evidence="12">Binds 1 NAD(+) per subunit.</text>
</comment>
<evidence type="ECO:0000256" key="9">
    <source>
        <dbReference type="PIRSR" id="PIRSR601088-2"/>
    </source>
</evidence>
<accession>A0A7Y0L316</accession>
<dbReference type="SUPFAM" id="SSF51735">
    <property type="entry name" value="NAD(P)-binding Rossmann-fold domains"/>
    <property type="match status" value="1"/>
</dbReference>
<keyword evidence="5 12" id="KW-0520">NAD</keyword>
<dbReference type="RefSeq" id="WP_169098409.1">
    <property type="nucleotide sequence ID" value="NZ_JABBVZ010000019.1"/>
</dbReference>
<protein>
    <submittedName>
        <fullName evidence="14">6-phospho-beta-glucosidase</fullName>
    </submittedName>
</protein>
<comment type="caution">
    <text evidence="14">The sequence shown here is derived from an EMBL/GenBank/DDBJ whole genome shotgun (WGS) entry which is preliminary data.</text>
</comment>
<evidence type="ECO:0000256" key="4">
    <source>
        <dbReference type="ARBA" id="ARBA00022801"/>
    </source>
</evidence>
<keyword evidence="10" id="KW-0170">Cobalt</keyword>
<organism evidence="14 15">
    <name type="scientific">Sulfobacillus harzensis</name>
    <dbReference type="NCBI Taxonomy" id="2729629"/>
    <lineage>
        <taxon>Bacteria</taxon>
        <taxon>Bacillati</taxon>
        <taxon>Bacillota</taxon>
        <taxon>Clostridia</taxon>
        <taxon>Eubacteriales</taxon>
        <taxon>Clostridiales Family XVII. Incertae Sedis</taxon>
        <taxon>Sulfobacillus</taxon>
    </lineage>
</organism>
<feature type="binding site" evidence="10">
    <location>
        <position position="194"/>
    </location>
    <ligand>
        <name>Mn(2+)</name>
        <dbReference type="ChEBI" id="CHEBI:29035"/>
    </ligand>
</feature>
<evidence type="ECO:0000256" key="2">
    <source>
        <dbReference type="ARBA" id="ARBA00011881"/>
    </source>
</evidence>
<keyword evidence="10" id="KW-0408">Iron</keyword>
<dbReference type="PRINTS" id="PR00732">
    <property type="entry name" value="GLHYDRLASE4"/>
</dbReference>
<dbReference type="Pfam" id="PF02056">
    <property type="entry name" value="Glyco_hydro_4"/>
    <property type="match status" value="1"/>
</dbReference>
<evidence type="ECO:0000256" key="3">
    <source>
        <dbReference type="ARBA" id="ARBA00022723"/>
    </source>
</evidence>
<dbReference type="GO" id="GO:0005975">
    <property type="term" value="P:carbohydrate metabolic process"/>
    <property type="evidence" value="ECO:0007669"/>
    <property type="project" value="InterPro"/>
</dbReference>
<dbReference type="GO" id="GO:0016616">
    <property type="term" value="F:oxidoreductase activity, acting on the CH-OH group of donors, NAD or NADP as acceptor"/>
    <property type="evidence" value="ECO:0007669"/>
    <property type="project" value="InterPro"/>
</dbReference>
<dbReference type="PANTHER" id="PTHR32092">
    <property type="entry name" value="6-PHOSPHO-BETA-GLUCOSIDASE-RELATED"/>
    <property type="match status" value="1"/>
</dbReference>
<sequence length="453" mass="50181">MQLTILGGGGLRTPLFINGLAHANERQMFDRVVLFDNDTERIELLGRLNQYIVEQAGQPFELVYTDNTKEAFAGTDFVFAAIRVGQDRSRVIDERVALKYDVIGQETTGPGGFAMALRTIPVMIEYGKALKQYAPDAWFMNFTNPAGIITQALSTVDIKAVGICDSPSGMKRRLATFLGKDNRDVEVSYFGLNHLGWISRVLVDGKDQMPYIIDHYEELSANDAEFGCFDPELVRGLGLLPSEYLYYYYSNREAVRNIVSSGQTRGEQIEALNNALMIQLRELMPKKQYASALDAYTRTIGTRHQTYMQREFEGRVEGREDRAGEQVFSGGYEEVALGIISAVLQRDMAQLILNVPNNGAIGGISAGDVVEVPTMVTNNQLRPLAVGPLPPSVAGLVESVKQYERQTVAAATEGDYRLALDALAGHPLVPSFATAKKILDDYLREHGDFLPQF</sequence>
<evidence type="ECO:0000256" key="10">
    <source>
        <dbReference type="PIRSR" id="PIRSR601088-3"/>
    </source>
</evidence>
<evidence type="ECO:0000256" key="7">
    <source>
        <dbReference type="ARBA" id="ARBA00023295"/>
    </source>
</evidence>
<dbReference type="Gene3D" id="3.40.50.720">
    <property type="entry name" value="NAD(P)-binding Rossmann-like Domain"/>
    <property type="match status" value="1"/>
</dbReference>
<evidence type="ECO:0000256" key="6">
    <source>
        <dbReference type="ARBA" id="ARBA00023211"/>
    </source>
</evidence>
<keyword evidence="7 12" id="KW-0326">Glycosidase</keyword>
<keyword evidence="3 10" id="KW-0479">Metal-binding</keyword>
<proteinExistence type="inferred from homology"/>
<evidence type="ECO:0000313" key="14">
    <source>
        <dbReference type="EMBL" id="NMP22270.1"/>
    </source>
</evidence>
<feature type="binding site" evidence="9">
    <location>
        <position position="90"/>
    </location>
    <ligand>
        <name>substrate</name>
    </ligand>
</feature>
<dbReference type="AlphaFoldDB" id="A0A7Y0L316"/>
<evidence type="ECO:0000256" key="11">
    <source>
        <dbReference type="PIRSR" id="PIRSR601088-4"/>
    </source>
</evidence>
<evidence type="ECO:0000256" key="5">
    <source>
        <dbReference type="ARBA" id="ARBA00023027"/>
    </source>
</evidence>
<dbReference type="InterPro" id="IPR015955">
    <property type="entry name" value="Lactate_DH/Glyco_Ohase_4_C"/>
</dbReference>
<evidence type="ECO:0000259" key="13">
    <source>
        <dbReference type="Pfam" id="PF11975"/>
    </source>
</evidence>
<reference evidence="14 15" key="1">
    <citation type="submission" date="2020-04" db="EMBL/GenBank/DDBJ databases">
        <authorList>
            <person name="Zhang R."/>
            <person name="Schippers A."/>
        </authorList>
    </citation>
    <scope>NUCLEOTIDE SEQUENCE [LARGE SCALE GENOMIC DNA]</scope>
    <source>
        <strain evidence="14 15">DSM 109850</strain>
    </source>
</reference>
<name>A0A7Y0L316_9FIRM</name>
<dbReference type="SUPFAM" id="SSF56327">
    <property type="entry name" value="LDH C-terminal domain-like"/>
    <property type="match status" value="1"/>
</dbReference>
<evidence type="ECO:0000256" key="1">
    <source>
        <dbReference type="ARBA" id="ARBA00010141"/>
    </source>
</evidence>
<keyword evidence="6 10" id="KW-0464">Manganese</keyword>
<gene>
    <name evidence="14" type="ORF">HIJ39_07875</name>
</gene>